<protein>
    <submittedName>
        <fullName evidence="1">Uncharacterized protein</fullName>
    </submittedName>
</protein>
<proteinExistence type="predicted"/>
<reference evidence="1" key="2">
    <citation type="submission" date="2020-06" db="EMBL/GenBank/DDBJ databases">
        <title>Helianthus annuus Genome sequencing and assembly Release 2.</title>
        <authorList>
            <person name="Gouzy J."/>
            <person name="Langlade N."/>
            <person name="Munos S."/>
        </authorList>
    </citation>
    <scope>NUCLEOTIDE SEQUENCE</scope>
    <source>
        <tissue evidence="1">Leaves</tissue>
    </source>
</reference>
<sequence length="52" mass="6009">MDPSNNSPSFLKLIEDDDPIFVEIPYDFATLMWGEQPPYSDLRLLMVITYGL</sequence>
<dbReference type="EMBL" id="MNCJ02000329">
    <property type="protein sequence ID" value="KAF5768453.1"/>
    <property type="molecule type" value="Genomic_DNA"/>
</dbReference>
<comment type="caution">
    <text evidence="1">The sequence shown here is derived from an EMBL/GenBank/DDBJ whole genome shotgun (WGS) entry which is preliminary data.</text>
</comment>
<dbReference type="Gramene" id="mRNA:HanXRQr2_Chr14g0636631">
    <property type="protein sequence ID" value="mRNA:HanXRQr2_Chr14g0636631"/>
    <property type="gene ID" value="HanXRQr2_Chr14g0636631"/>
</dbReference>
<name>A0A9K3E7X7_HELAN</name>
<reference evidence="1" key="1">
    <citation type="journal article" date="2017" name="Nature">
        <title>The sunflower genome provides insights into oil metabolism, flowering and Asterid evolution.</title>
        <authorList>
            <person name="Badouin H."/>
            <person name="Gouzy J."/>
            <person name="Grassa C.J."/>
            <person name="Murat F."/>
            <person name="Staton S.E."/>
            <person name="Cottret L."/>
            <person name="Lelandais-Briere C."/>
            <person name="Owens G.L."/>
            <person name="Carrere S."/>
            <person name="Mayjonade B."/>
            <person name="Legrand L."/>
            <person name="Gill N."/>
            <person name="Kane N.C."/>
            <person name="Bowers J.E."/>
            <person name="Hubner S."/>
            <person name="Bellec A."/>
            <person name="Berard A."/>
            <person name="Berges H."/>
            <person name="Blanchet N."/>
            <person name="Boniface M.C."/>
            <person name="Brunel D."/>
            <person name="Catrice O."/>
            <person name="Chaidir N."/>
            <person name="Claudel C."/>
            <person name="Donnadieu C."/>
            <person name="Faraut T."/>
            <person name="Fievet G."/>
            <person name="Helmstetter N."/>
            <person name="King M."/>
            <person name="Knapp S.J."/>
            <person name="Lai Z."/>
            <person name="Le Paslier M.C."/>
            <person name="Lippi Y."/>
            <person name="Lorenzon L."/>
            <person name="Mandel J.R."/>
            <person name="Marage G."/>
            <person name="Marchand G."/>
            <person name="Marquand E."/>
            <person name="Bret-Mestries E."/>
            <person name="Morien E."/>
            <person name="Nambeesan S."/>
            <person name="Nguyen T."/>
            <person name="Pegot-Espagnet P."/>
            <person name="Pouilly N."/>
            <person name="Raftis F."/>
            <person name="Sallet E."/>
            <person name="Schiex T."/>
            <person name="Thomas J."/>
            <person name="Vandecasteele C."/>
            <person name="Vares D."/>
            <person name="Vear F."/>
            <person name="Vautrin S."/>
            <person name="Crespi M."/>
            <person name="Mangin B."/>
            <person name="Burke J.M."/>
            <person name="Salse J."/>
            <person name="Munos S."/>
            <person name="Vincourt P."/>
            <person name="Rieseberg L.H."/>
            <person name="Langlade N.B."/>
        </authorList>
    </citation>
    <scope>NUCLEOTIDE SEQUENCE</scope>
    <source>
        <tissue evidence="1">Leaves</tissue>
    </source>
</reference>
<evidence type="ECO:0000313" key="2">
    <source>
        <dbReference type="Proteomes" id="UP000215914"/>
    </source>
</evidence>
<dbReference type="Proteomes" id="UP000215914">
    <property type="component" value="Unassembled WGS sequence"/>
</dbReference>
<evidence type="ECO:0000313" key="1">
    <source>
        <dbReference type="EMBL" id="KAF5768453.1"/>
    </source>
</evidence>
<accession>A0A9K3E7X7</accession>
<dbReference type="AlphaFoldDB" id="A0A9K3E7X7"/>
<gene>
    <name evidence="1" type="ORF">HanXRQr2_Chr14g0636631</name>
</gene>
<keyword evidence="2" id="KW-1185">Reference proteome</keyword>
<organism evidence="1 2">
    <name type="scientific">Helianthus annuus</name>
    <name type="common">Common sunflower</name>
    <dbReference type="NCBI Taxonomy" id="4232"/>
    <lineage>
        <taxon>Eukaryota</taxon>
        <taxon>Viridiplantae</taxon>
        <taxon>Streptophyta</taxon>
        <taxon>Embryophyta</taxon>
        <taxon>Tracheophyta</taxon>
        <taxon>Spermatophyta</taxon>
        <taxon>Magnoliopsida</taxon>
        <taxon>eudicotyledons</taxon>
        <taxon>Gunneridae</taxon>
        <taxon>Pentapetalae</taxon>
        <taxon>asterids</taxon>
        <taxon>campanulids</taxon>
        <taxon>Asterales</taxon>
        <taxon>Asteraceae</taxon>
        <taxon>Asteroideae</taxon>
        <taxon>Heliantheae alliance</taxon>
        <taxon>Heliantheae</taxon>
        <taxon>Helianthus</taxon>
    </lineage>
</organism>